<dbReference type="AlphaFoldDB" id="A0A382JER3"/>
<organism evidence="1">
    <name type="scientific">marine metagenome</name>
    <dbReference type="NCBI Taxonomy" id="408172"/>
    <lineage>
        <taxon>unclassified sequences</taxon>
        <taxon>metagenomes</taxon>
        <taxon>ecological metagenomes</taxon>
    </lineage>
</organism>
<dbReference type="Gene3D" id="3.90.550.10">
    <property type="entry name" value="Spore Coat Polysaccharide Biosynthesis Protein SpsA, Chain A"/>
    <property type="match status" value="1"/>
</dbReference>
<feature type="non-terminal residue" evidence="1">
    <location>
        <position position="37"/>
    </location>
</feature>
<sequence>MLPRHLVIFAKAPRQGTAKTRLSVELGRTAACQISRS</sequence>
<accession>A0A382JER3</accession>
<reference evidence="1" key="1">
    <citation type="submission" date="2018-05" db="EMBL/GenBank/DDBJ databases">
        <authorList>
            <person name="Lanie J.A."/>
            <person name="Ng W.-L."/>
            <person name="Kazmierczak K.M."/>
            <person name="Andrzejewski T.M."/>
            <person name="Davidsen T.M."/>
            <person name="Wayne K.J."/>
            <person name="Tettelin H."/>
            <person name="Glass J.I."/>
            <person name="Rusch D."/>
            <person name="Podicherti R."/>
            <person name="Tsui H.-C.T."/>
            <person name="Winkler M.E."/>
        </authorList>
    </citation>
    <scope>NUCLEOTIDE SEQUENCE</scope>
</reference>
<protein>
    <submittedName>
        <fullName evidence="1">Uncharacterized protein</fullName>
    </submittedName>
</protein>
<gene>
    <name evidence="1" type="ORF">METZ01_LOCUS263003</name>
</gene>
<proteinExistence type="predicted"/>
<dbReference type="InterPro" id="IPR029044">
    <property type="entry name" value="Nucleotide-diphossugar_trans"/>
</dbReference>
<name>A0A382JER3_9ZZZZ</name>
<dbReference type="EMBL" id="UINC01073621">
    <property type="protein sequence ID" value="SVC10149.1"/>
    <property type="molecule type" value="Genomic_DNA"/>
</dbReference>
<evidence type="ECO:0000313" key="1">
    <source>
        <dbReference type="EMBL" id="SVC10149.1"/>
    </source>
</evidence>